<dbReference type="RefSeq" id="XP_028151463.1">
    <property type="nucleotide sequence ID" value="XM_028295662.1"/>
</dbReference>
<dbReference type="GO" id="GO:0008270">
    <property type="term" value="F:zinc ion binding"/>
    <property type="evidence" value="ECO:0007669"/>
    <property type="project" value="UniProtKB-KW"/>
</dbReference>
<proteinExistence type="predicted"/>
<name>A0A6P7H161_DIAVI</name>
<evidence type="ECO:0000259" key="3">
    <source>
        <dbReference type="PROSITE" id="PS50158"/>
    </source>
</evidence>
<keyword evidence="1" id="KW-0862">Zinc</keyword>
<organism evidence="4">
    <name type="scientific">Diabrotica virgifera virgifera</name>
    <name type="common">western corn rootworm</name>
    <dbReference type="NCBI Taxonomy" id="50390"/>
    <lineage>
        <taxon>Eukaryota</taxon>
        <taxon>Metazoa</taxon>
        <taxon>Ecdysozoa</taxon>
        <taxon>Arthropoda</taxon>
        <taxon>Hexapoda</taxon>
        <taxon>Insecta</taxon>
        <taxon>Pterygota</taxon>
        <taxon>Neoptera</taxon>
        <taxon>Endopterygota</taxon>
        <taxon>Coleoptera</taxon>
        <taxon>Polyphaga</taxon>
        <taxon>Cucujiformia</taxon>
        <taxon>Chrysomeloidea</taxon>
        <taxon>Chrysomelidae</taxon>
        <taxon>Galerucinae</taxon>
        <taxon>Diabroticina</taxon>
        <taxon>Diabroticites</taxon>
        <taxon>Diabrotica</taxon>
    </lineage>
</organism>
<keyword evidence="1" id="KW-0863">Zinc-finger</keyword>
<feature type="domain" description="CCHC-type" evidence="3">
    <location>
        <begin position="344"/>
        <end position="357"/>
    </location>
</feature>
<dbReference type="PROSITE" id="PS50158">
    <property type="entry name" value="ZF_CCHC"/>
    <property type="match status" value="1"/>
</dbReference>
<protein>
    <submittedName>
        <fullName evidence="4">Uncharacterized protein LOC114344829</fullName>
    </submittedName>
</protein>
<evidence type="ECO:0000313" key="4">
    <source>
        <dbReference type="RefSeq" id="XP_028151463.1"/>
    </source>
</evidence>
<feature type="region of interest" description="Disordered" evidence="2">
    <location>
        <begin position="13"/>
        <end position="33"/>
    </location>
</feature>
<dbReference type="InParanoid" id="A0A6P7H161"/>
<keyword evidence="1" id="KW-0479">Metal-binding</keyword>
<dbReference type="InterPro" id="IPR001878">
    <property type="entry name" value="Znf_CCHC"/>
</dbReference>
<gene>
    <name evidence="4" type="primary">LOC114344829</name>
</gene>
<evidence type="ECO:0000256" key="1">
    <source>
        <dbReference type="PROSITE-ProRule" id="PRU00047"/>
    </source>
</evidence>
<accession>A0A6P7H161</accession>
<dbReference type="AlphaFoldDB" id="A0A6P7H161"/>
<dbReference type="GO" id="GO:0003676">
    <property type="term" value="F:nucleic acid binding"/>
    <property type="evidence" value="ECO:0007669"/>
    <property type="project" value="InterPro"/>
</dbReference>
<reference evidence="4" key="1">
    <citation type="submission" date="2025-08" db="UniProtKB">
        <authorList>
            <consortium name="RefSeq"/>
        </authorList>
    </citation>
    <scope>IDENTIFICATION</scope>
    <source>
        <tissue evidence="4">Whole insect</tissue>
    </source>
</reference>
<evidence type="ECO:0000256" key="2">
    <source>
        <dbReference type="SAM" id="MobiDB-lite"/>
    </source>
</evidence>
<sequence>MVETTLRGHARYLGAREVRPRNHSNRGRSTNTPTHLQTLRDVAFWPHFFSGLSEQESTRQEALQAVISDNNKAKAVEKFAVVVFKVSLILITIMNTVHNILNTNFSNLPLEDKLKIKELGRPLPNLKLTQISERKAENRSFTRHFSRDIYTRNNWICGCDVSNLLYCFPCLLLYNAGSGMDRNWARTGIIFVPSSYYVTAIGSLVQPKNVLFSSRISNGRICIYLSSKEVVDTFLTDHGGIKIGDNVIRARRLVTPANRLLLSGVCPSIPHHILEKYLAEKGFHLLSPMSFLRAGIQDPQYSHVSSFRRQVYYTPVDNLVIPEPILIDFDNTSYRIYLSDGLTCYLCHQSGHIASTCTYTAI</sequence>